<comment type="similarity">
    <text evidence="1">Belongs to the cycloisomerase 2 family.</text>
</comment>
<reference evidence="2 3" key="1">
    <citation type="journal article" date="2023" name="Environ Microbiome">
        <title>A coral-associated actinobacterium mitigates coral bleaching under heat stress.</title>
        <authorList>
            <person name="Li J."/>
            <person name="Zou Y."/>
            <person name="Li Q."/>
            <person name="Zhang J."/>
            <person name="Bourne D.G."/>
            <person name="Lyu Y."/>
            <person name="Liu C."/>
            <person name="Zhang S."/>
        </authorList>
    </citation>
    <scope>NUCLEOTIDE SEQUENCE [LARGE SCALE GENOMIC DNA]</scope>
    <source>
        <strain evidence="2 3">SCSIO 13291</strain>
    </source>
</reference>
<dbReference type="InterPro" id="IPR019405">
    <property type="entry name" value="Lactonase_7-beta_prop"/>
</dbReference>
<evidence type="ECO:0000313" key="2">
    <source>
        <dbReference type="EMBL" id="WZW99998.1"/>
    </source>
</evidence>
<dbReference type="SUPFAM" id="SSF50974">
    <property type="entry name" value="Nitrous oxide reductase, N-terminal domain"/>
    <property type="match status" value="1"/>
</dbReference>
<accession>A0ABZ3CB60</accession>
<gene>
    <name evidence="2" type="ORF">PCC79_07390</name>
</gene>
<keyword evidence="3" id="KW-1185">Reference proteome</keyword>
<dbReference type="InterPro" id="IPR011045">
    <property type="entry name" value="N2O_reductase_N"/>
</dbReference>
<name>A0ABZ3CB60_9ACTN</name>
<organism evidence="2 3">
    <name type="scientific">Propioniciclava soli</name>
    <dbReference type="NCBI Taxonomy" id="2775081"/>
    <lineage>
        <taxon>Bacteria</taxon>
        <taxon>Bacillati</taxon>
        <taxon>Actinomycetota</taxon>
        <taxon>Actinomycetes</taxon>
        <taxon>Propionibacteriales</taxon>
        <taxon>Propionibacteriaceae</taxon>
        <taxon>Propioniciclava</taxon>
    </lineage>
</organism>
<dbReference type="InterPro" id="IPR050282">
    <property type="entry name" value="Cycloisomerase_2"/>
</dbReference>
<dbReference type="Proteomes" id="UP001434337">
    <property type="component" value="Chromosome"/>
</dbReference>
<dbReference type="RefSeq" id="WP_342373425.1">
    <property type="nucleotide sequence ID" value="NZ_CP115965.1"/>
</dbReference>
<evidence type="ECO:0000313" key="3">
    <source>
        <dbReference type="Proteomes" id="UP001434337"/>
    </source>
</evidence>
<evidence type="ECO:0000256" key="1">
    <source>
        <dbReference type="ARBA" id="ARBA00005564"/>
    </source>
</evidence>
<dbReference type="EMBL" id="CP115965">
    <property type="protein sequence ID" value="WZW99998.1"/>
    <property type="molecule type" value="Genomic_DNA"/>
</dbReference>
<dbReference type="PANTHER" id="PTHR30344:SF1">
    <property type="entry name" value="6-PHOSPHOGLUCONOLACTONASE"/>
    <property type="match status" value="1"/>
</dbReference>
<protein>
    <submittedName>
        <fullName evidence="2">Beta-propeller fold lactonase family protein</fullName>
    </submittedName>
</protein>
<sequence length="342" mass="35896">MTDALLALVGNAKAGTISVVAVDDDHLRVVGTSEVGAGCSTFAVDAARNRVYTAVKEPSPGIVTLELDRLTGTLSELSRTEVPDALAYLTLARGGELLLGASYGGGWGATWPVTDGVVGERSKPVQHRNVHCVVTDAAGQHAYFVALGDDLVAQCAISRDGALSPLEPPTVGLDADAGPRHLILSFDETSAYLMTEFTGEAIRFDRDTETGTLTRAESVRAHATDRGLSDSELGADPKEGHLVWGADLHLAREEAYLVCSERTESTLAAVRLDADGHLGEVVALAETQTQPRGFNVTPDGAQLLVAGEASGRVSLVGISLDGRLTELDQVATGEGPNWVRFV</sequence>
<dbReference type="InterPro" id="IPR015943">
    <property type="entry name" value="WD40/YVTN_repeat-like_dom_sf"/>
</dbReference>
<dbReference type="Gene3D" id="2.130.10.10">
    <property type="entry name" value="YVTN repeat-like/Quinoprotein amine dehydrogenase"/>
    <property type="match status" value="1"/>
</dbReference>
<proteinExistence type="inferred from homology"/>
<dbReference type="PANTHER" id="PTHR30344">
    <property type="entry name" value="6-PHOSPHOGLUCONOLACTONASE-RELATED"/>
    <property type="match status" value="1"/>
</dbReference>
<dbReference type="Pfam" id="PF10282">
    <property type="entry name" value="Lactonase"/>
    <property type="match status" value="1"/>
</dbReference>